<organism evidence="1 2">
    <name type="scientific">Paenibacillus antibioticophila</name>
    <dbReference type="NCBI Taxonomy" id="1274374"/>
    <lineage>
        <taxon>Bacteria</taxon>
        <taxon>Bacillati</taxon>
        <taxon>Bacillota</taxon>
        <taxon>Bacilli</taxon>
        <taxon>Bacillales</taxon>
        <taxon>Paenibacillaceae</taxon>
        <taxon>Paenibacillus</taxon>
    </lineage>
</organism>
<dbReference type="AlphaFoldDB" id="A0A919XT88"/>
<dbReference type="EMBL" id="BORR01000015">
    <property type="protein sequence ID" value="GIO38841.1"/>
    <property type="molecule type" value="Genomic_DNA"/>
</dbReference>
<reference evidence="1 2" key="1">
    <citation type="submission" date="2021-03" db="EMBL/GenBank/DDBJ databases">
        <title>Antimicrobial resistance genes in bacteria isolated from Japanese honey, and their potential for conferring macrolide and lincosamide resistance in the American foulbrood pathogen Paenibacillus larvae.</title>
        <authorList>
            <person name="Okamoto M."/>
            <person name="Kumagai M."/>
            <person name="Kanamori H."/>
            <person name="Takamatsu D."/>
        </authorList>
    </citation>
    <scope>NUCLEOTIDE SEQUENCE [LARGE SCALE GENOMIC DNA]</scope>
    <source>
        <strain evidence="1 2">J41TS12</strain>
    </source>
</reference>
<dbReference type="RefSeq" id="WP_212941354.1">
    <property type="nucleotide sequence ID" value="NZ_BORR01000015.1"/>
</dbReference>
<keyword evidence="2" id="KW-1185">Reference proteome</keyword>
<accession>A0A919XT88</accession>
<dbReference type="Proteomes" id="UP000681162">
    <property type="component" value="Unassembled WGS sequence"/>
</dbReference>
<proteinExistence type="predicted"/>
<gene>
    <name evidence="1" type="ORF">J41TS12_37020</name>
</gene>
<comment type="caution">
    <text evidence="1">The sequence shown here is derived from an EMBL/GenBank/DDBJ whole genome shotgun (WGS) entry which is preliminary data.</text>
</comment>
<name>A0A919XT88_9BACL</name>
<evidence type="ECO:0000313" key="2">
    <source>
        <dbReference type="Proteomes" id="UP000681162"/>
    </source>
</evidence>
<evidence type="ECO:0000313" key="1">
    <source>
        <dbReference type="EMBL" id="GIO38841.1"/>
    </source>
</evidence>
<sequence>MNISEYLALHRFAIEKQFEIVLEYQKRLKDATQAAELAKAEAQDRTVEYIEADADPDEIHTDRDRWVRFEFMNRANLASGAYQQKLIEIEQNLSGINQVCGLILQSAKQGVSAVHQASGWSMGRIVGTTETLGNVIRQARNQASHYEEGRPSQRVQDCFANLHADFNIPNDLTKNLARFVVFDVLGWQTYSQYESDMVANF</sequence>
<protein>
    <submittedName>
        <fullName evidence="1">Uncharacterized protein</fullName>
    </submittedName>
</protein>